<evidence type="ECO:0000313" key="1">
    <source>
        <dbReference type="EMBL" id="STX52067.1"/>
    </source>
</evidence>
<proteinExistence type="predicted"/>
<sequence length="365" mass="41396">MIRRFIQAAILIFFSEVTASTILGFEEHAPPSLADHLHLSPNDPVDGGWLPNLTGLPLNNQVSLLNARVVDLVKNEKDKQCALVNSNLRLLIFQHFLVYQYMANAQNTYFDDQTAYQWAHILAMILKESSGDSAGITDMNGHSISTYKPQTNLEQWRQILTLAQQRHIQFNYQTNFGLTQTSADRLFNAFHLGRNTSYDTAFLEGKEGAATPRKVDLNTAIAIRRLIWFYQDFAQGRISQADSRLHQMNISDPYFMDQYQAGLEMTVVYCGTRFMFRESQLKKGLLKKAVASIAYCKLGNSKSGYGLHEIDQECFAQWVTLCPALNIDIALLTPLSYFATRGEKPICEETFKELINKKSLAKQSL</sequence>
<accession>A0A378JLW2</accession>
<dbReference type="AlphaFoldDB" id="A0A378JLW2"/>
<dbReference type="Proteomes" id="UP000254794">
    <property type="component" value="Unassembled WGS sequence"/>
</dbReference>
<protein>
    <submittedName>
        <fullName evidence="1">Uncharacterized protein</fullName>
    </submittedName>
</protein>
<keyword evidence="2" id="KW-1185">Reference proteome</keyword>
<evidence type="ECO:0000313" key="2">
    <source>
        <dbReference type="Proteomes" id="UP000254794"/>
    </source>
</evidence>
<gene>
    <name evidence="1" type="ORF">NCTC13316_02171</name>
</gene>
<name>A0A378JLW2_9GAMM</name>
<reference evidence="1 2" key="1">
    <citation type="submission" date="2018-06" db="EMBL/GenBank/DDBJ databases">
        <authorList>
            <consortium name="Pathogen Informatics"/>
            <person name="Doyle S."/>
        </authorList>
    </citation>
    <scope>NUCLEOTIDE SEQUENCE [LARGE SCALE GENOMIC DNA]</scope>
    <source>
        <strain evidence="1 2">NCTC13316</strain>
    </source>
</reference>
<dbReference type="RefSeq" id="WP_115331657.1">
    <property type="nucleotide sequence ID" value="NZ_CAAAHP010000002.1"/>
</dbReference>
<dbReference type="OrthoDB" id="5650722at2"/>
<organism evidence="1 2">
    <name type="scientific">Legionella busanensis</name>
    <dbReference type="NCBI Taxonomy" id="190655"/>
    <lineage>
        <taxon>Bacteria</taxon>
        <taxon>Pseudomonadati</taxon>
        <taxon>Pseudomonadota</taxon>
        <taxon>Gammaproteobacteria</taxon>
        <taxon>Legionellales</taxon>
        <taxon>Legionellaceae</taxon>
        <taxon>Legionella</taxon>
    </lineage>
</organism>
<dbReference type="EMBL" id="UGOD01000001">
    <property type="protein sequence ID" value="STX52067.1"/>
    <property type="molecule type" value="Genomic_DNA"/>
</dbReference>